<proteinExistence type="predicted"/>
<evidence type="ECO:0000313" key="3">
    <source>
        <dbReference type="Proteomes" id="UP000324222"/>
    </source>
</evidence>
<keyword evidence="3" id="KW-1185">Reference proteome</keyword>
<evidence type="ECO:0000313" key="2">
    <source>
        <dbReference type="EMBL" id="MPD03378.1"/>
    </source>
</evidence>
<dbReference type="EMBL" id="VSRR010135865">
    <property type="protein sequence ID" value="MPD03378.1"/>
    <property type="molecule type" value="Genomic_DNA"/>
</dbReference>
<accession>A0A5B7KDR7</accession>
<reference evidence="2 3" key="1">
    <citation type="submission" date="2019-05" db="EMBL/GenBank/DDBJ databases">
        <title>Another draft genome of Portunus trituberculatus and its Hox gene families provides insights of decapod evolution.</title>
        <authorList>
            <person name="Jeong J.-H."/>
            <person name="Song I."/>
            <person name="Kim S."/>
            <person name="Choi T."/>
            <person name="Kim D."/>
            <person name="Ryu S."/>
            <person name="Kim W."/>
        </authorList>
    </citation>
    <scope>NUCLEOTIDE SEQUENCE [LARGE SCALE GENOMIC DNA]</scope>
    <source>
        <tissue evidence="2">Muscle</tissue>
    </source>
</reference>
<organism evidence="2 3">
    <name type="scientific">Portunus trituberculatus</name>
    <name type="common">Swimming crab</name>
    <name type="synonym">Neptunus trituberculatus</name>
    <dbReference type="NCBI Taxonomy" id="210409"/>
    <lineage>
        <taxon>Eukaryota</taxon>
        <taxon>Metazoa</taxon>
        <taxon>Ecdysozoa</taxon>
        <taxon>Arthropoda</taxon>
        <taxon>Crustacea</taxon>
        <taxon>Multicrustacea</taxon>
        <taxon>Malacostraca</taxon>
        <taxon>Eumalacostraca</taxon>
        <taxon>Eucarida</taxon>
        <taxon>Decapoda</taxon>
        <taxon>Pleocyemata</taxon>
        <taxon>Brachyura</taxon>
        <taxon>Eubrachyura</taxon>
        <taxon>Portunoidea</taxon>
        <taxon>Portunidae</taxon>
        <taxon>Portuninae</taxon>
        <taxon>Portunus</taxon>
    </lineage>
</organism>
<name>A0A5B7KDR7_PORTR</name>
<gene>
    <name evidence="2" type="ORF">E2C01_099014</name>
</gene>
<dbReference type="Proteomes" id="UP000324222">
    <property type="component" value="Unassembled WGS sequence"/>
</dbReference>
<feature type="compositionally biased region" description="Polar residues" evidence="1">
    <location>
        <begin position="10"/>
        <end position="32"/>
    </location>
</feature>
<dbReference type="AlphaFoldDB" id="A0A5B7KDR7"/>
<sequence>MHYGKKLQNTRHSFPTSLPVTITHQLTTNTSASRSPSPSPPRQQTQ</sequence>
<feature type="region of interest" description="Disordered" evidence="1">
    <location>
        <begin position="1"/>
        <end position="46"/>
    </location>
</feature>
<evidence type="ECO:0000256" key="1">
    <source>
        <dbReference type="SAM" id="MobiDB-lite"/>
    </source>
</evidence>
<protein>
    <submittedName>
        <fullName evidence="2">Uncharacterized protein</fullName>
    </submittedName>
</protein>
<comment type="caution">
    <text evidence="2">The sequence shown here is derived from an EMBL/GenBank/DDBJ whole genome shotgun (WGS) entry which is preliminary data.</text>
</comment>
<feature type="compositionally biased region" description="Pro residues" evidence="1">
    <location>
        <begin position="37"/>
        <end position="46"/>
    </location>
</feature>